<evidence type="ECO:0000256" key="1">
    <source>
        <dbReference type="ARBA" id="ARBA00010748"/>
    </source>
</evidence>
<dbReference type="GO" id="GO:0016151">
    <property type="term" value="F:nickel cation binding"/>
    <property type="evidence" value="ECO:0007669"/>
    <property type="project" value="UniProtKB-UniRule"/>
</dbReference>
<dbReference type="PANTHER" id="PTHR34535:SF3">
    <property type="entry name" value="HYDROGENASE MATURATION FACTOR HYPA"/>
    <property type="match status" value="1"/>
</dbReference>
<feature type="binding site" evidence="5">
    <location>
        <position position="2"/>
    </location>
    <ligand>
        <name>Ni(2+)</name>
        <dbReference type="ChEBI" id="CHEBI:49786"/>
    </ligand>
</feature>
<comment type="function">
    <text evidence="5">Involved in the maturation of [NiFe] hydrogenases. Required for nickel insertion into the metal center of the hydrogenase.</text>
</comment>
<dbReference type="GO" id="GO:0051604">
    <property type="term" value="P:protein maturation"/>
    <property type="evidence" value="ECO:0007669"/>
    <property type="project" value="InterPro"/>
</dbReference>
<organism evidence="6 7">
    <name type="scientific">Myxacorys almedinensis A</name>
    <dbReference type="NCBI Taxonomy" id="2690445"/>
    <lineage>
        <taxon>Bacteria</taxon>
        <taxon>Bacillati</taxon>
        <taxon>Cyanobacteriota</taxon>
        <taxon>Cyanophyceae</taxon>
        <taxon>Leptolyngbyales</taxon>
        <taxon>Leptolyngbyaceae</taxon>
        <taxon>Myxacorys</taxon>
        <taxon>Myxacorys almedinensis</taxon>
    </lineage>
</organism>
<comment type="caution">
    <text evidence="6">The sequence shown here is derived from an EMBL/GenBank/DDBJ whole genome shotgun (WGS) entry which is preliminary data.</text>
</comment>
<evidence type="ECO:0000256" key="3">
    <source>
        <dbReference type="ARBA" id="ARBA00022723"/>
    </source>
</evidence>
<dbReference type="PIRSF" id="PIRSF004761">
    <property type="entry name" value="Hydrgn_mat_HypA"/>
    <property type="match status" value="1"/>
</dbReference>
<feature type="binding site" evidence="5">
    <location>
        <position position="91"/>
    </location>
    <ligand>
        <name>Zn(2+)</name>
        <dbReference type="ChEBI" id="CHEBI:29105"/>
    </ligand>
</feature>
<evidence type="ECO:0000313" key="7">
    <source>
        <dbReference type="Proteomes" id="UP000646053"/>
    </source>
</evidence>
<gene>
    <name evidence="5 6" type="primary">hypA</name>
    <name evidence="6" type="ORF">GS601_11425</name>
</gene>
<dbReference type="NCBIfam" id="TIGR00100">
    <property type="entry name" value="hypA"/>
    <property type="match status" value="1"/>
</dbReference>
<evidence type="ECO:0000256" key="5">
    <source>
        <dbReference type="HAMAP-Rule" id="MF_00213"/>
    </source>
</evidence>
<dbReference type="InterPro" id="IPR000688">
    <property type="entry name" value="HypA/HybF"/>
</dbReference>
<feature type="binding site" evidence="5">
    <location>
        <position position="94"/>
    </location>
    <ligand>
        <name>Zn(2+)</name>
        <dbReference type="ChEBI" id="CHEBI:29105"/>
    </ligand>
</feature>
<dbReference type="PANTHER" id="PTHR34535">
    <property type="entry name" value="HYDROGENASE MATURATION FACTOR HYPA"/>
    <property type="match status" value="1"/>
</dbReference>
<sequence>MHETDMTKALIITLKDWWDTQPEKPHVSHVHLIVGKFTCVEPISLQFAFEVQTRNTFLDGAKLVIQETPLVAFCHSCQKDYEPEIGIQYACPDCRSPMDDIRSGRELKIDRVEYKMQSVTL</sequence>
<feature type="binding site" evidence="5">
    <location>
        <position position="74"/>
    </location>
    <ligand>
        <name>Zn(2+)</name>
        <dbReference type="ChEBI" id="CHEBI:29105"/>
    </ligand>
</feature>
<dbReference type="Pfam" id="PF01155">
    <property type="entry name" value="HypA"/>
    <property type="match status" value="1"/>
</dbReference>
<dbReference type="PROSITE" id="PS01249">
    <property type="entry name" value="HYPA"/>
    <property type="match status" value="1"/>
</dbReference>
<dbReference type="GO" id="GO:0008270">
    <property type="term" value="F:zinc ion binding"/>
    <property type="evidence" value="ECO:0007669"/>
    <property type="project" value="UniProtKB-UniRule"/>
</dbReference>
<dbReference type="InterPro" id="IPR020538">
    <property type="entry name" value="Hydgase_Ni_incorp_HypA/HybF_CS"/>
</dbReference>
<accession>A0A8J8CN01</accession>
<protein>
    <recommendedName>
        <fullName evidence="5">Hydrogenase maturation factor HypA</fullName>
    </recommendedName>
</protein>
<reference evidence="6" key="1">
    <citation type="submission" date="2019-12" db="EMBL/GenBank/DDBJ databases">
        <title>High-Quality draft genome sequences of three cyanobacteria isolated from the limestone walls of the Old Cathedral of Coimbra.</title>
        <authorList>
            <person name="Tiago I."/>
            <person name="Soares F."/>
            <person name="Portugal A."/>
        </authorList>
    </citation>
    <scope>NUCLEOTIDE SEQUENCE</scope>
    <source>
        <strain evidence="6">A</strain>
    </source>
</reference>
<dbReference type="HAMAP" id="MF_00213">
    <property type="entry name" value="HypA_HybF"/>
    <property type="match status" value="1"/>
</dbReference>
<dbReference type="EMBL" id="WVIE01000011">
    <property type="protein sequence ID" value="NDJ17897.1"/>
    <property type="molecule type" value="Genomic_DNA"/>
</dbReference>
<dbReference type="Gene3D" id="3.30.2320.80">
    <property type="match status" value="1"/>
</dbReference>
<keyword evidence="4 5" id="KW-0862">Zinc</keyword>
<evidence type="ECO:0000256" key="2">
    <source>
        <dbReference type="ARBA" id="ARBA00022596"/>
    </source>
</evidence>
<name>A0A8J8CN01_9CYAN</name>
<keyword evidence="7" id="KW-1185">Reference proteome</keyword>
<dbReference type="Proteomes" id="UP000646053">
    <property type="component" value="Unassembled WGS sequence"/>
</dbReference>
<evidence type="ECO:0000313" key="6">
    <source>
        <dbReference type="EMBL" id="NDJ17897.1"/>
    </source>
</evidence>
<feature type="binding site" evidence="5">
    <location>
        <position position="77"/>
    </location>
    <ligand>
        <name>Zn(2+)</name>
        <dbReference type="ChEBI" id="CHEBI:29105"/>
    </ligand>
</feature>
<evidence type="ECO:0000256" key="4">
    <source>
        <dbReference type="ARBA" id="ARBA00022833"/>
    </source>
</evidence>
<comment type="similarity">
    <text evidence="1 5">Belongs to the HypA/HybF family.</text>
</comment>
<dbReference type="AlphaFoldDB" id="A0A8J8CN01"/>
<proteinExistence type="inferred from homology"/>
<keyword evidence="3 5" id="KW-0479">Metal-binding</keyword>
<dbReference type="RefSeq" id="WP_162423413.1">
    <property type="nucleotide sequence ID" value="NZ_WVIE01000011.1"/>
</dbReference>
<keyword evidence="2 5" id="KW-0533">Nickel</keyword>